<evidence type="ECO:0000313" key="2">
    <source>
        <dbReference type="EMBL" id="KIP07845.1"/>
    </source>
</evidence>
<organism evidence="2 3">
    <name type="scientific">Phlebiopsis gigantea (strain 11061_1 CR5-6)</name>
    <name type="common">White-rot fungus</name>
    <name type="synonym">Peniophora gigantea</name>
    <dbReference type="NCBI Taxonomy" id="745531"/>
    <lineage>
        <taxon>Eukaryota</taxon>
        <taxon>Fungi</taxon>
        <taxon>Dikarya</taxon>
        <taxon>Basidiomycota</taxon>
        <taxon>Agaricomycotina</taxon>
        <taxon>Agaricomycetes</taxon>
        <taxon>Polyporales</taxon>
        <taxon>Phanerochaetaceae</taxon>
        <taxon>Phlebiopsis</taxon>
    </lineage>
</organism>
<accession>A0A0C3SBD5</accession>
<feature type="region of interest" description="Disordered" evidence="1">
    <location>
        <begin position="1"/>
        <end position="32"/>
    </location>
</feature>
<protein>
    <submittedName>
        <fullName evidence="2">Uncharacterized protein</fullName>
    </submittedName>
</protein>
<keyword evidence="3" id="KW-1185">Reference proteome</keyword>
<reference evidence="2 3" key="1">
    <citation type="journal article" date="2014" name="PLoS Genet.">
        <title>Analysis of the Phlebiopsis gigantea genome, transcriptome and secretome provides insight into its pioneer colonization strategies of wood.</title>
        <authorList>
            <person name="Hori C."/>
            <person name="Ishida T."/>
            <person name="Igarashi K."/>
            <person name="Samejima M."/>
            <person name="Suzuki H."/>
            <person name="Master E."/>
            <person name="Ferreira P."/>
            <person name="Ruiz-Duenas F.J."/>
            <person name="Held B."/>
            <person name="Canessa P."/>
            <person name="Larrondo L.F."/>
            <person name="Schmoll M."/>
            <person name="Druzhinina I.S."/>
            <person name="Kubicek C.P."/>
            <person name="Gaskell J.A."/>
            <person name="Kersten P."/>
            <person name="St John F."/>
            <person name="Glasner J."/>
            <person name="Sabat G."/>
            <person name="Splinter BonDurant S."/>
            <person name="Syed K."/>
            <person name="Yadav J."/>
            <person name="Mgbeahuruike A.C."/>
            <person name="Kovalchuk A."/>
            <person name="Asiegbu F.O."/>
            <person name="Lackner G."/>
            <person name="Hoffmeister D."/>
            <person name="Rencoret J."/>
            <person name="Gutierrez A."/>
            <person name="Sun H."/>
            <person name="Lindquist E."/>
            <person name="Barry K."/>
            <person name="Riley R."/>
            <person name="Grigoriev I.V."/>
            <person name="Henrissat B."/>
            <person name="Kues U."/>
            <person name="Berka R.M."/>
            <person name="Martinez A.T."/>
            <person name="Covert S.F."/>
            <person name="Blanchette R.A."/>
            <person name="Cullen D."/>
        </authorList>
    </citation>
    <scope>NUCLEOTIDE SEQUENCE [LARGE SCALE GENOMIC DNA]</scope>
    <source>
        <strain evidence="2 3">11061_1 CR5-6</strain>
    </source>
</reference>
<name>A0A0C3SBD5_PHLG1</name>
<proteinExistence type="predicted"/>
<dbReference type="EMBL" id="KN840489">
    <property type="protein sequence ID" value="KIP07845.1"/>
    <property type="molecule type" value="Genomic_DNA"/>
</dbReference>
<evidence type="ECO:0000256" key="1">
    <source>
        <dbReference type="SAM" id="MobiDB-lite"/>
    </source>
</evidence>
<dbReference type="AlphaFoldDB" id="A0A0C3SBD5"/>
<sequence>MGTPARSASPRGGREPSTELSHRAHRRSNTRAPQALCRWWVWRRPGKATDVDERDMRTLLEWSTRQVAVWGWAVGPVRHPSHY</sequence>
<dbReference type="HOGENOM" id="CLU_2543342_0_0_1"/>
<dbReference type="Proteomes" id="UP000053257">
    <property type="component" value="Unassembled WGS sequence"/>
</dbReference>
<feature type="compositionally biased region" description="Basic and acidic residues" evidence="1">
    <location>
        <begin position="12"/>
        <end position="22"/>
    </location>
</feature>
<gene>
    <name evidence="2" type="ORF">PHLGIDRAFT_404564</name>
</gene>
<evidence type="ECO:0000313" key="3">
    <source>
        <dbReference type="Proteomes" id="UP000053257"/>
    </source>
</evidence>